<protein>
    <submittedName>
        <fullName evidence="2">Uncharacterized protein</fullName>
    </submittedName>
</protein>
<organism evidence="2 3">
    <name type="scientific">Corynespora cassiicola Philippines</name>
    <dbReference type="NCBI Taxonomy" id="1448308"/>
    <lineage>
        <taxon>Eukaryota</taxon>
        <taxon>Fungi</taxon>
        <taxon>Dikarya</taxon>
        <taxon>Ascomycota</taxon>
        <taxon>Pezizomycotina</taxon>
        <taxon>Dothideomycetes</taxon>
        <taxon>Pleosporomycetidae</taxon>
        <taxon>Pleosporales</taxon>
        <taxon>Corynesporascaceae</taxon>
        <taxon>Corynespora</taxon>
    </lineage>
</organism>
<dbReference type="Proteomes" id="UP000240883">
    <property type="component" value="Unassembled WGS sequence"/>
</dbReference>
<sequence length="385" mass="42944">MKPTMDPLYQYGSHAFVPYLAELQPRTSATSRSEAAAQHAQDLPPISLLNTSTWTYCGPILSPTSSHLPPSFHTWSAATVSGPLLPRLLPFLSFLQDFLCKAGVQHYWLTIRATKATADYDTARWHTDDIFFDSDGEKDRVGLKPGKSKKKRGYWKLATTLLGPSTLFLHEGDRARKIQREAKRAECEKRGEHTCTSMRCLGCTDTVEAVRQTLARVLATEQVDRPEYGEAAFFRLGDVEGAVHSEPQCNTDRIFVNVVPGTEKELRSLMGRWGMTFPRAWCFGVPIPFDDMQGPSSAGSSIKSSAPTLEDTRGKAEEKVDSPMEDTARMRLSTSTKISSSMAGYEFTAQAHRERSCSTMSTNLANEYALWLEQKGFQFSQVFGR</sequence>
<keyword evidence="3" id="KW-1185">Reference proteome</keyword>
<proteinExistence type="predicted"/>
<evidence type="ECO:0000313" key="2">
    <source>
        <dbReference type="EMBL" id="PSN74529.1"/>
    </source>
</evidence>
<feature type="region of interest" description="Disordered" evidence="1">
    <location>
        <begin position="294"/>
        <end position="329"/>
    </location>
</feature>
<accession>A0A2T2PA43</accession>
<dbReference type="AlphaFoldDB" id="A0A2T2PA43"/>
<dbReference type="OrthoDB" id="10261951at2759"/>
<feature type="compositionally biased region" description="Low complexity" evidence="1">
    <location>
        <begin position="294"/>
        <end position="307"/>
    </location>
</feature>
<evidence type="ECO:0000313" key="3">
    <source>
        <dbReference type="Proteomes" id="UP000240883"/>
    </source>
</evidence>
<gene>
    <name evidence="2" type="ORF">BS50DRAFT_18058</name>
</gene>
<dbReference type="EMBL" id="KZ678128">
    <property type="protein sequence ID" value="PSN74529.1"/>
    <property type="molecule type" value="Genomic_DNA"/>
</dbReference>
<feature type="compositionally biased region" description="Basic and acidic residues" evidence="1">
    <location>
        <begin position="310"/>
        <end position="329"/>
    </location>
</feature>
<name>A0A2T2PA43_CORCC</name>
<evidence type="ECO:0000256" key="1">
    <source>
        <dbReference type="SAM" id="MobiDB-lite"/>
    </source>
</evidence>
<reference evidence="2 3" key="1">
    <citation type="journal article" date="2018" name="Front. Microbiol.">
        <title>Genome-Wide Analysis of Corynespora cassiicola Leaf Fall Disease Putative Effectors.</title>
        <authorList>
            <person name="Lopez D."/>
            <person name="Ribeiro S."/>
            <person name="Label P."/>
            <person name="Fumanal B."/>
            <person name="Venisse J.S."/>
            <person name="Kohler A."/>
            <person name="de Oliveira R.R."/>
            <person name="Labutti K."/>
            <person name="Lipzen A."/>
            <person name="Lail K."/>
            <person name="Bauer D."/>
            <person name="Ohm R.A."/>
            <person name="Barry K.W."/>
            <person name="Spatafora J."/>
            <person name="Grigoriev I.V."/>
            <person name="Martin F.M."/>
            <person name="Pujade-Renaud V."/>
        </authorList>
    </citation>
    <scope>NUCLEOTIDE SEQUENCE [LARGE SCALE GENOMIC DNA]</scope>
    <source>
        <strain evidence="2 3">Philippines</strain>
    </source>
</reference>